<evidence type="ECO:0000313" key="1">
    <source>
        <dbReference type="EMBL" id="KAF7337645.1"/>
    </source>
</evidence>
<organism evidence="1 2">
    <name type="scientific">Mycena sanguinolenta</name>
    <dbReference type="NCBI Taxonomy" id="230812"/>
    <lineage>
        <taxon>Eukaryota</taxon>
        <taxon>Fungi</taxon>
        <taxon>Dikarya</taxon>
        <taxon>Basidiomycota</taxon>
        <taxon>Agaricomycotina</taxon>
        <taxon>Agaricomycetes</taxon>
        <taxon>Agaricomycetidae</taxon>
        <taxon>Agaricales</taxon>
        <taxon>Marasmiineae</taxon>
        <taxon>Mycenaceae</taxon>
        <taxon>Mycena</taxon>
    </lineage>
</organism>
<dbReference type="AlphaFoldDB" id="A0A8H7CHJ0"/>
<gene>
    <name evidence="1" type="ORF">MSAN_02237800</name>
</gene>
<accession>A0A8H7CHJ0</accession>
<comment type="caution">
    <text evidence="1">The sequence shown here is derived from an EMBL/GenBank/DDBJ whole genome shotgun (WGS) entry which is preliminary data.</text>
</comment>
<reference evidence="1" key="1">
    <citation type="submission" date="2020-05" db="EMBL/GenBank/DDBJ databases">
        <title>Mycena genomes resolve the evolution of fungal bioluminescence.</title>
        <authorList>
            <person name="Tsai I.J."/>
        </authorList>
    </citation>
    <scope>NUCLEOTIDE SEQUENCE</scope>
    <source>
        <strain evidence="1">160909Yilan</strain>
    </source>
</reference>
<proteinExistence type="predicted"/>
<sequence>MATFATFDSLPPEIHDMIFGEVISSTLPCPDYERDQQEDRVQLKDVSYRHRSGVTRVKWQKTQTAHPADALLLVNPRVRAEAKVARKRVVRKLPCHADVMFAAEAELHPTFLSVYTDATHFDVVHAQFRVVGLPDAAVFAPEEKTTDPRAIWWAHDRNMPHVNWMFFDLLHRFLKAGLRLSQPEEVDRHITVRRLEINVLSPPDLSLLPPKDVSFHTWLLARRPRRITATRYGRRVDEEQEDEKKDLHRTQMRPEWLCDWIAGNIRRLTAMDYSTMHYGGIFYERIDEIVVLLDGEERAIFKLGEMLSELYPWGSAIQEWKEKAIKERLETGLSVVNSNE</sequence>
<dbReference type="EMBL" id="JACAZH010000033">
    <property type="protein sequence ID" value="KAF7337645.1"/>
    <property type="molecule type" value="Genomic_DNA"/>
</dbReference>
<dbReference type="OrthoDB" id="2942094at2759"/>
<evidence type="ECO:0000313" key="2">
    <source>
        <dbReference type="Proteomes" id="UP000623467"/>
    </source>
</evidence>
<name>A0A8H7CHJ0_9AGAR</name>
<keyword evidence="2" id="KW-1185">Reference proteome</keyword>
<dbReference type="Proteomes" id="UP000623467">
    <property type="component" value="Unassembled WGS sequence"/>
</dbReference>
<protein>
    <submittedName>
        <fullName evidence="1">Putative carbohydrate esterase family 16 protein</fullName>
    </submittedName>
</protein>